<comment type="caution">
    <text evidence="6">The sequence shown here is derived from an EMBL/GenBank/DDBJ whole genome shotgun (WGS) entry which is preliminary data.</text>
</comment>
<evidence type="ECO:0000259" key="5">
    <source>
        <dbReference type="SMART" id="SM00563"/>
    </source>
</evidence>
<dbReference type="GO" id="GO:0006654">
    <property type="term" value="P:phosphatidic acid biosynthetic process"/>
    <property type="evidence" value="ECO:0007669"/>
    <property type="project" value="TreeGrafter"/>
</dbReference>
<organism evidence="6 7">
    <name type="scientific">Sphingobacterium gobiense</name>
    <dbReference type="NCBI Taxonomy" id="1382456"/>
    <lineage>
        <taxon>Bacteria</taxon>
        <taxon>Pseudomonadati</taxon>
        <taxon>Bacteroidota</taxon>
        <taxon>Sphingobacteriia</taxon>
        <taxon>Sphingobacteriales</taxon>
        <taxon>Sphingobacteriaceae</taxon>
        <taxon>Sphingobacterium</taxon>
    </lineage>
</organism>
<dbReference type="RefSeq" id="WP_105723491.1">
    <property type="nucleotide sequence ID" value="NZ_PVBS01000001.1"/>
</dbReference>
<accession>A0A2S9JTI6</accession>
<feature type="transmembrane region" description="Helical" evidence="4">
    <location>
        <begin position="285"/>
        <end position="303"/>
    </location>
</feature>
<dbReference type="Proteomes" id="UP000238642">
    <property type="component" value="Unassembled WGS sequence"/>
</dbReference>
<comment type="pathway">
    <text evidence="1">Lipid metabolism.</text>
</comment>
<keyword evidence="4" id="KW-0472">Membrane</keyword>
<gene>
    <name evidence="6" type="ORF">C5749_04805</name>
</gene>
<keyword evidence="4" id="KW-1133">Transmembrane helix</keyword>
<keyword evidence="2" id="KW-0808">Transferase</keyword>
<dbReference type="OrthoDB" id="9806008at2"/>
<keyword evidence="3" id="KW-0012">Acyltransferase</keyword>
<evidence type="ECO:0000313" key="7">
    <source>
        <dbReference type="Proteomes" id="UP000238642"/>
    </source>
</evidence>
<evidence type="ECO:0000256" key="3">
    <source>
        <dbReference type="ARBA" id="ARBA00023315"/>
    </source>
</evidence>
<dbReference type="PANTHER" id="PTHR10434">
    <property type="entry name" value="1-ACYL-SN-GLYCEROL-3-PHOSPHATE ACYLTRANSFERASE"/>
    <property type="match status" value="1"/>
</dbReference>
<keyword evidence="7" id="KW-1185">Reference proteome</keyword>
<feature type="domain" description="Phospholipid/glycerol acyltransferase" evidence="5">
    <location>
        <begin position="35"/>
        <end position="161"/>
    </location>
</feature>
<evidence type="ECO:0000256" key="1">
    <source>
        <dbReference type="ARBA" id="ARBA00005189"/>
    </source>
</evidence>
<evidence type="ECO:0000313" key="6">
    <source>
        <dbReference type="EMBL" id="PRD56563.1"/>
    </source>
</evidence>
<protein>
    <recommendedName>
        <fullName evidence="5">Phospholipid/glycerol acyltransferase domain-containing protein</fullName>
    </recommendedName>
</protein>
<dbReference type="AlphaFoldDB" id="A0A2S9JTI6"/>
<dbReference type="GO" id="GO:0003841">
    <property type="term" value="F:1-acylglycerol-3-phosphate O-acyltransferase activity"/>
    <property type="evidence" value="ECO:0007669"/>
    <property type="project" value="TreeGrafter"/>
</dbReference>
<evidence type="ECO:0000256" key="2">
    <source>
        <dbReference type="ARBA" id="ARBA00022679"/>
    </source>
</evidence>
<sequence length="336" mass="39342">MFYSVLRLFIRLGLMWYAPGLKARNIWQARYTYPTIIIANHPNSFLDALVIAAYAPVKICFLTRGDIFKYPVANVVLRWLSMLPVYKRNDDEDFAVKNDFTFDECMRRLTAGEHVLIFPEGRSRNLWELQPFMNGGLTSLLERSYRVELPLQIQPYTLNYNSFRHVPKAIELEALPPLDTTEYISGHQVETAAIIRDVRNNLREAMVASPLAPEQDLGKDNRFWRVTAKIGYYTQFWFYRLWRDYIKKKTEGTIFYDSLLFSVLLFSYPLFVLFCSVLISRFVGFWGGFFVFIFLPTTAYAMARFQQAVTETETNIPKQNAWNRTTESHANREDAE</sequence>
<dbReference type="SUPFAM" id="SSF69593">
    <property type="entry name" value="Glycerol-3-phosphate (1)-acyltransferase"/>
    <property type="match status" value="1"/>
</dbReference>
<proteinExistence type="predicted"/>
<keyword evidence="4" id="KW-0812">Transmembrane</keyword>
<dbReference type="SMART" id="SM00563">
    <property type="entry name" value="PlsC"/>
    <property type="match status" value="1"/>
</dbReference>
<evidence type="ECO:0000256" key="4">
    <source>
        <dbReference type="SAM" id="Phobius"/>
    </source>
</evidence>
<dbReference type="InterPro" id="IPR002123">
    <property type="entry name" value="Plipid/glycerol_acylTrfase"/>
</dbReference>
<dbReference type="Pfam" id="PF01553">
    <property type="entry name" value="Acyltransferase"/>
    <property type="match status" value="1"/>
</dbReference>
<reference evidence="6 7" key="1">
    <citation type="submission" date="2018-02" db="EMBL/GenBank/DDBJ databases">
        <title>The draft genome of Sphingobacterium gobiense H7.</title>
        <authorList>
            <person name="Li L."/>
            <person name="Liu L."/>
            <person name="Zhang X."/>
            <person name="Wang T."/>
            <person name="Liang L."/>
        </authorList>
    </citation>
    <scope>NUCLEOTIDE SEQUENCE [LARGE SCALE GENOMIC DNA]</scope>
    <source>
        <strain evidence="6 7">ACCC 05757</strain>
    </source>
</reference>
<feature type="transmembrane region" description="Helical" evidence="4">
    <location>
        <begin position="254"/>
        <end position="279"/>
    </location>
</feature>
<name>A0A2S9JTI6_9SPHI</name>
<dbReference type="PANTHER" id="PTHR10434:SF11">
    <property type="entry name" value="1-ACYL-SN-GLYCEROL-3-PHOSPHATE ACYLTRANSFERASE"/>
    <property type="match status" value="1"/>
</dbReference>
<dbReference type="EMBL" id="PVBS01000001">
    <property type="protein sequence ID" value="PRD56563.1"/>
    <property type="molecule type" value="Genomic_DNA"/>
</dbReference>